<evidence type="ECO:0000259" key="1">
    <source>
        <dbReference type="Pfam" id="PF00884"/>
    </source>
</evidence>
<comment type="caution">
    <text evidence="2">The sequence shown here is derived from an EMBL/GenBank/DDBJ whole genome shotgun (WGS) entry which is preliminary data.</text>
</comment>
<dbReference type="Gene3D" id="3.40.720.10">
    <property type="entry name" value="Alkaline Phosphatase, subunit A"/>
    <property type="match status" value="1"/>
</dbReference>
<accession>X0ZT97</accession>
<reference evidence="2" key="1">
    <citation type="journal article" date="2014" name="Front. Microbiol.">
        <title>High frequency of phylogenetically diverse reductive dehalogenase-homologous genes in deep subseafloor sedimentary metagenomes.</title>
        <authorList>
            <person name="Kawai M."/>
            <person name="Futagami T."/>
            <person name="Toyoda A."/>
            <person name="Takaki Y."/>
            <person name="Nishi S."/>
            <person name="Hori S."/>
            <person name="Arai W."/>
            <person name="Tsubouchi T."/>
            <person name="Morono Y."/>
            <person name="Uchiyama I."/>
            <person name="Ito T."/>
            <person name="Fujiyama A."/>
            <person name="Inagaki F."/>
            <person name="Takami H."/>
        </authorList>
    </citation>
    <scope>NUCLEOTIDE SEQUENCE</scope>
    <source>
        <strain evidence="2">Expedition CK06-06</strain>
    </source>
</reference>
<dbReference type="EMBL" id="BART01002541">
    <property type="protein sequence ID" value="GAG63658.1"/>
    <property type="molecule type" value="Genomic_DNA"/>
</dbReference>
<dbReference type="AlphaFoldDB" id="X0ZT97"/>
<dbReference type="InterPro" id="IPR000917">
    <property type="entry name" value="Sulfatase_N"/>
</dbReference>
<dbReference type="SUPFAM" id="SSF53649">
    <property type="entry name" value="Alkaline phosphatase-like"/>
    <property type="match status" value="1"/>
</dbReference>
<feature type="domain" description="Sulfatase N-terminal" evidence="1">
    <location>
        <begin position="7"/>
        <end position="299"/>
    </location>
</feature>
<proteinExistence type="predicted"/>
<evidence type="ECO:0000313" key="2">
    <source>
        <dbReference type="EMBL" id="GAG63658.1"/>
    </source>
</evidence>
<protein>
    <recommendedName>
        <fullName evidence="1">Sulfatase N-terminal domain-containing protein</fullName>
    </recommendedName>
</protein>
<sequence>MATGKRKNVILISVDEIRPDHLSCYYGYETIKTNNIDKIAKEGVLFETCISAACLTAVCMSSVLCANYPNKHTVRGPFSHIQSKTIAEILKECGYKTAGFVGNGLLGARHGFAAGFGHYDEPKEDTSWGSWHPEGKEVFYEGNWWIDRMLDWLRKNRSSTFFMWGHYFETHEGAEHVLLRKGVLKEGVLSDFSYKDAKIKYMDGELVGRLLKAFDELNLWEDTILVVMGDHGTNLGEHPARPVPHRPYELTYPQHTSLYDVDLKIFLIIMDKNLPEGRRVEGMVRSVDVVPTLLDLVGVSTDELDFDGTTLVPIIAKGKAQGLSAYAE</sequence>
<dbReference type="InterPro" id="IPR017850">
    <property type="entry name" value="Alkaline_phosphatase_core_sf"/>
</dbReference>
<dbReference type="PANTHER" id="PTHR43751:SF3">
    <property type="entry name" value="SULFATASE N-TERMINAL DOMAIN-CONTAINING PROTEIN"/>
    <property type="match status" value="1"/>
</dbReference>
<dbReference type="CDD" id="cd16148">
    <property type="entry name" value="sulfatase_like"/>
    <property type="match status" value="1"/>
</dbReference>
<feature type="non-terminal residue" evidence="2">
    <location>
        <position position="328"/>
    </location>
</feature>
<gene>
    <name evidence="2" type="ORF">S01H4_07677</name>
</gene>
<dbReference type="Pfam" id="PF00884">
    <property type="entry name" value="Sulfatase"/>
    <property type="match status" value="1"/>
</dbReference>
<dbReference type="PANTHER" id="PTHR43751">
    <property type="entry name" value="SULFATASE"/>
    <property type="match status" value="1"/>
</dbReference>
<name>X0ZT97_9ZZZZ</name>
<organism evidence="2">
    <name type="scientific">marine sediment metagenome</name>
    <dbReference type="NCBI Taxonomy" id="412755"/>
    <lineage>
        <taxon>unclassified sequences</taxon>
        <taxon>metagenomes</taxon>
        <taxon>ecological metagenomes</taxon>
    </lineage>
</organism>
<dbReference type="InterPro" id="IPR052701">
    <property type="entry name" value="GAG_Ulvan_Degrading_Sulfatases"/>
</dbReference>